<accession>A0A0E9UDG0</accession>
<reference evidence="1" key="2">
    <citation type="journal article" date="2015" name="Fish Shellfish Immunol.">
        <title>Early steps in the European eel (Anguilla anguilla)-Vibrio vulnificus interaction in the gills: Role of the RtxA13 toxin.</title>
        <authorList>
            <person name="Callol A."/>
            <person name="Pajuelo D."/>
            <person name="Ebbesson L."/>
            <person name="Teles M."/>
            <person name="MacKenzie S."/>
            <person name="Amaro C."/>
        </authorList>
    </citation>
    <scope>NUCLEOTIDE SEQUENCE</scope>
</reference>
<dbReference type="EMBL" id="GBXM01044761">
    <property type="protein sequence ID" value="JAH63816.1"/>
    <property type="molecule type" value="Transcribed_RNA"/>
</dbReference>
<name>A0A0E9UDG0_ANGAN</name>
<evidence type="ECO:0000313" key="1">
    <source>
        <dbReference type="EMBL" id="JAH63816.1"/>
    </source>
</evidence>
<sequence length="32" mass="3992">MFQYLNPFRSVLYFNMKEQLFIVLTMRDDIFA</sequence>
<proteinExistence type="predicted"/>
<dbReference type="AlphaFoldDB" id="A0A0E9UDG0"/>
<protein>
    <submittedName>
        <fullName evidence="1">Uncharacterized protein</fullName>
    </submittedName>
</protein>
<reference evidence="1" key="1">
    <citation type="submission" date="2014-11" db="EMBL/GenBank/DDBJ databases">
        <authorList>
            <person name="Amaro Gonzalez C."/>
        </authorList>
    </citation>
    <scope>NUCLEOTIDE SEQUENCE</scope>
</reference>
<organism evidence="1">
    <name type="scientific">Anguilla anguilla</name>
    <name type="common">European freshwater eel</name>
    <name type="synonym">Muraena anguilla</name>
    <dbReference type="NCBI Taxonomy" id="7936"/>
    <lineage>
        <taxon>Eukaryota</taxon>
        <taxon>Metazoa</taxon>
        <taxon>Chordata</taxon>
        <taxon>Craniata</taxon>
        <taxon>Vertebrata</taxon>
        <taxon>Euteleostomi</taxon>
        <taxon>Actinopterygii</taxon>
        <taxon>Neopterygii</taxon>
        <taxon>Teleostei</taxon>
        <taxon>Anguilliformes</taxon>
        <taxon>Anguillidae</taxon>
        <taxon>Anguilla</taxon>
    </lineage>
</organism>